<dbReference type="OrthoDB" id="3347970at2"/>
<keyword evidence="2" id="KW-0732">Signal</keyword>
<feature type="chain" id="PRO_5039639624" description="WD40-like Beta Propeller Repeat" evidence="2">
    <location>
        <begin position="31"/>
        <end position="355"/>
    </location>
</feature>
<protein>
    <recommendedName>
        <fullName evidence="5">WD40-like Beta Propeller Repeat</fullName>
    </recommendedName>
</protein>
<keyword evidence="4" id="KW-1185">Reference proteome</keyword>
<evidence type="ECO:0000313" key="4">
    <source>
        <dbReference type="Proteomes" id="UP000242415"/>
    </source>
</evidence>
<dbReference type="PROSITE" id="PS51257">
    <property type="entry name" value="PROKAR_LIPOPROTEIN"/>
    <property type="match status" value="1"/>
</dbReference>
<dbReference type="InterPro" id="IPR011042">
    <property type="entry name" value="6-blade_b-propeller_TolB-like"/>
</dbReference>
<dbReference type="Gene3D" id="2.120.10.30">
    <property type="entry name" value="TolB, C-terminal domain"/>
    <property type="match status" value="1"/>
</dbReference>
<dbReference type="PANTHER" id="PTHR36842">
    <property type="entry name" value="PROTEIN TOLB HOMOLOG"/>
    <property type="match status" value="1"/>
</dbReference>
<sequence>MNAISSRTIARRTLLATAAFTAGSVVLLTAACGTDQAVPGLQTPSPVVAGSQTPSPVPAVSSPPPPAATSPSRALPVAGSIAGLPGWLYYADFDRLVRLTRSGVKTVLTTGAHEANVSPDGASIAFVNDSGNVVITDRDGQHPRTVLRDSITLGYEPAWSPDSQRLLVAKSLGPGDTTVGILTIASSNFTPLAHQPQGIHLLWSADGQHLAYSTGNCRIVTADADGGNARTVPGFGDPNSTANPQQRRSCDPYSISPDGSLIAVNQRTGSQPNGDIGRDLFANTIIDTRTGRNITLPVTGSITAILFQPNGDTLVRTKNGTTNQLTLLNPDRTIKAQVTEPATVKNTRLLGYTPN</sequence>
<proteinExistence type="predicted"/>
<dbReference type="AlphaFoldDB" id="A0A1H3PTL6"/>
<dbReference type="PANTHER" id="PTHR36842:SF1">
    <property type="entry name" value="PROTEIN TOLB"/>
    <property type="match status" value="1"/>
</dbReference>
<organism evidence="3 4">
    <name type="scientific">Micromonospora pattaloongensis</name>
    <dbReference type="NCBI Taxonomy" id="405436"/>
    <lineage>
        <taxon>Bacteria</taxon>
        <taxon>Bacillati</taxon>
        <taxon>Actinomycetota</taxon>
        <taxon>Actinomycetes</taxon>
        <taxon>Micromonosporales</taxon>
        <taxon>Micromonosporaceae</taxon>
        <taxon>Micromonospora</taxon>
    </lineage>
</organism>
<dbReference type="EMBL" id="FNPH01000005">
    <property type="protein sequence ID" value="SDZ04288.1"/>
    <property type="molecule type" value="Genomic_DNA"/>
</dbReference>
<feature type="region of interest" description="Disordered" evidence="1">
    <location>
        <begin position="43"/>
        <end position="72"/>
    </location>
</feature>
<dbReference type="Proteomes" id="UP000242415">
    <property type="component" value="Unassembled WGS sequence"/>
</dbReference>
<name>A0A1H3PTL6_9ACTN</name>
<feature type="compositionally biased region" description="Pro residues" evidence="1">
    <location>
        <begin position="55"/>
        <end position="68"/>
    </location>
</feature>
<evidence type="ECO:0000313" key="3">
    <source>
        <dbReference type="EMBL" id="SDZ04288.1"/>
    </source>
</evidence>
<evidence type="ECO:0008006" key="5">
    <source>
        <dbReference type="Google" id="ProtNLM"/>
    </source>
</evidence>
<gene>
    <name evidence="3" type="ORF">SAMN05444365_10511</name>
</gene>
<dbReference type="STRING" id="405436.SAMN05444365_10511"/>
<reference evidence="4" key="1">
    <citation type="submission" date="2016-10" db="EMBL/GenBank/DDBJ databases">
        <authorList>
            <person name="Varghese N."/>
            <person name="Submissions S."/>
        </authorList>
    </citation>
    <scope>NUCLEOTIDE SEQUENCE [LARGE SCALE GENOMIC DNA]</scope>
    <source>
        <strain evidence="4">DSM 45245</strain>
    </source>
</reference>
<dbReference type="RefSeq" id="WP_139307311.1">
    <property type="nucleotide sequence ID" value="NZ_FNPH01000005.1"/>
</dbReference>
<accession>A0A1H3PTL6</accession>
<evidence type="ECO:0000256" key="1">
    <source>
        <dbReference type="SAM" id="MobiDB-lite"/>
    </source>
</evidence>
<dbReference type="SUPFAM" id="SSF82171">
    <property type="entry name" value="DPP6 N-terminal domain-like"/>
    <property type="match status" value="1"/>
</dbReference>
<feature type="signal peptide" evidence="2">
    <location>
        <begin position="1"/>
        <end position="30"/>
    </location>
</feature>
<evidence type="ECO:0000256" key="2">
    <source>
        <dbReference type="SAM" id="SignalP"/>
    </source>
</evidence>